<reference evidence="1" key="1">
    <citation type="submission" date="2009-07" db="EMBL/GenBank/DDBJ databases">
        <authorList>
            <person name="Weinstock G."/>
            <person name="Sodergren E."/>
            <person name="Clifton S."/>
            <person name="Fulton L."/>
            <person name="Fulton B."/>
            <person name="Courtney L."/>
            <person name="Fronick C."/>
            <person name="Harrison M."/>
            <person name="Strong C."/>
            <person name="Farmer C."/>
            <person name="Delahaunty K."/>
            <person name="Markovic C."/>
            <person name="Hall O."/>
            <person name="Minx P."/>
            <person name="Tomlinson C."/>
            <person name="Mitreva M."/>
            <person name="Nelson J."/>
            <person name="Hou S."/>
            <person name="Wollam A."/>
            <person name="Pepin K.H."/>
            <person name="Johnson M."/>
            <person name="Bhonagiri V."/>
            <person name="Nash W.E."/>
            <person name="Warren W."/>
            <person name="Chinwalla A."/>
            <person name="Mardis E.R."/>
            <person name="Wilson R.K."/>
        </authorList>
    </citation>
    <scope>NUCLEOTIDE SEQUENCE [LARGE SCALE GENOMIC DNA]</scope>
    <source>
        <strain evidence="1">ATCC 29256</strain>
    </source>
</reference>
<dbReference type="EMBL" id="ACKO02000025">
    <property type="protein sequence ID" value="EET43174.1"/>
    <property type="molecule type" value="Genomic_DNA"/>
</dbReference>
<proteinExistence type="predicted"/>
<name>C6M934_NEISI</name>
<accession>C6M934</accession>
<dbReference type="Proteomes" id="UP000005365">
    <property type="component" value="Unassembled WGS sequence"/>
</dbReference>
<comment type="caution">
    <text evidence="1">The sequence shown here is derived from an EMBL/GenBank/DDBJ whole genome shotgun (WGS) entry which is preliminary data.</text>
</comment>
<organism evidence="1 2">
    <name type="scientific">Neisseria sicca ATCC 29256</name>
    <dbReference type="NCBI Taxonomy" id="547045"/>
    <lineage>
        <taxon>Bacteria</taxon>
        <taxon>Pseudomonadati</taxon>
        <taxon>Pseudomonadota</taxon>
        <taxon>Betaproteobacteria</taxon>
        <taxon>Neisseriales</taxon>
        <taxon>Neisseriaceae</taxon>
        <taxon>Neisseria</taxon>
    </lineage>
</organism>
<keyword evidence="2" id="KW-1185">Reference proteome</keyword>
<evidence type="ECO:0000313" key="1">
    <source>
        <dbReference type="EMBL" id="EET43174.1"/>
    </source>
</evidence>
<protein>
    <submittedName>
        <fullName evidence="1">Uncharacterized protein</fullName>
    </submittedName>
</protein>
<evidence type="ECO:0000313" key="2">
    <source>
        <dbReference type="Proteomes" id="UP000005365"/>
    </source>
</evidence>
<sequence length="39" mass="4599">MPQRQMRDLFNERFHKKTADSGLSGRDFGFRRPVFAKNG</sequence>
<gene>
    <name evidence="1" type="ORF">NEISICOT_03058</name>
</gene>
<dbReference type="AlphaFoldDB" id="C6M934"/>